<reference evidence="2" key="1">
    <citation type="journal article" date="2022" name="bioRxiv">
        <title>Sequencing and chromosome-scale assembly of the giantPleurodeles waltlgenome.</title>
        <authorList>
            <person name="Brown T."/>
            <person name="Elewa A."/>
            <person name="Iarovenko S."/>
            <person name="Subramanian E."/>
            <person name="Araus A.J."/>
            <person name="Petzold A."/>
            <person name="Susuki M."/>
            <person name="Suzuki K.-i.T."/>
            <person name="Hayashi T."/>
            <person name="Toyoda A."/>
            <person name="Oliveira C."/>
            <person name="Osipova E."/>
            <person name="Leigh N.D."/>
            <person name="Simon A."/>
            <person name="Yun M.H."/>
        </authorList>
    </citation>
    <scope>NUCLEOTIDE SEQUENCE</scope>
    <source>
        <strain evidence="2">20211129_DDA</strain>
        <tissue evidence="2">Liver</tissue>
    </source>
</reference>
<sequence>MQAEGARLDKDPERGAWPRDRRWRTHKLRAPEGPTNNPVKSTPSPRAKPQSQCGRAVEDTAKQWSPNGARLRGSDAGWGTAELSTWWAQRSRGPEYEHEASAETTGCARGTGGTGSGAT</sequence>
<comment type="caution">
    <text evidence="2">The sequence shown here is derived from an EMBL/GenBank/DDBJ whole genome shotgun (WGS) entry which is preliminary data.</text>
</comment>
<feature type="compositionally biased region" description="Basic and acidic residues" evidence="1">
    <location>
        <begin position="1"/>
        <end position="20"/>
    </location>
</feature>
<feature type="region of interest" description="Disordered" evidence="1">
    <location>
        <begin position="1"/>
        <end position="77"/>
    </location>
</feature>
<name>A0AAV7LKK6_PLEWA</name>
<feature type="compositionally biased region" description="Gly residues" evidence="1">
    <location>
        <begin position="109"/>
        <end position="119"/>
    </location>
</feature>
<dbReference type="AlphaFoldDB" id="A0AAV7LKK6"/>
<keyword evidence="3" id="KW-1185">Reference proteome</keyword>
<organism evidence="2 3">
    <name type="scientific">Pleurodeles waltl</name>
    <name type="common">Iberian ribbed newt</name>
    <dbReference type="NCBI Taxonomy" id="8319"/>
    <lineage>
        <taxon>Eukaryota</taxon>
        <taxon>Metazoa</taxon>
        <taxon>Chordata</taxon>
        <taxon>Craniata</taxon>
        <taxon>Vertebrata</taxon>
        <taxon>Euteleostomi</taxon>
        <taxon>Amphibia</taxon>
        <taxon>Batrachia</taxon>
        <taxon>Caudata</taxon>
        <taxon>Salamandroidea</taxon>
        <taxon>Salamandridae</taxon>
        <taxon>Pleurodelinae</taxon>
        <taxon>Pleurodeles</taxon>
    </lineage>
</organism>
<evidence type="ECO:0000256" key="1">
    <source>
        <dbReference type="SAM" id="MobiDB-lite"/>
    </source>
</evidence>
<feature type="compositionally biased region" description="Basic and acidic residues" evidence="1">
    <location>
        <begin position="92"/>
        <end position="101"/>
    </location>
</feature>
<accession>A0AAV7LKK6</accession>
<evidence type="ECO:0000313" key="2">
    <source>
        <dbReference type="EMBL" id="KAJ1087995.1"/>
    </source>
</evidence>
<feature type="region of interest" description="Disordered" evidence="1">
    <location>
        <begin position="90"/>
        <end position="119"/>
    </location>
</feature>
<dbReference type="Proteomes" id="UP001066276">
    <property type="component" value="Chromosome 11"/>
</dbReference>
<feature type="compositionally biased region" description="Polar residues" evidence="1">
    <location>
        <begin position="34"/>
        <end position="53"/>
    </location>
</feature>
<gene>
    <name evidence="2" type="ORF">NDU88_001154</name>
</gene>
<proteinExistence type="predicted"/>
<dbReference type="EMBL" id="JANPWB010000015">
    <property type="protein sequence ID" value="KAJ1087995.1"/>
    <property type="molecule type" value="Genomic_DNA"/>
</dbReference>
<evidence type="ECO:0000313" key="3">
    <source>
        <dbReference type="Proteomes" id="UP001066276"/>
    </source>
</evidence>
<protein>
    <submittedName>
        <fullName evidence="2">Uncharacterized protein</fullName>
    </submittedName>
</protein>